<dbReference type="Gene3D" id="3.40.50.150">
    <property type="entry name" value="Vaccinia Virus protein VP39"/>
    <property type="match status" value="1"/>
</dbReference>
<feature type="domain" description="DNA methylase N-4/N-6" evidence="5">
    <location>
        <begin position="29"/>
        <end position="238"/>
    </location>
</feature>
<evidence type="ECO:0000313" key="7">
    <source>
        <dbReference type="Proteomes" id="UP000676079"/>
    </source>
</evidence>
<dbReference type="PRINTS" id="PR00508">
    <property type="entry name" value="S21N4MTFRASE"/>
</dbReference>
<evidence type="ECO:0000256" key="2">
    <source>
        <dbReference type="ARBA" id="ARBA00022603"/>
    </source>
</evidence>
<gene>
    <name evidence="6" type="ORF">KGD84_17655</name>
</gene>
<dbReference type="SUPFAM" id="SSF53335">
    <property type="entry name" value="S-adenosyl-L-methionine-dependent methyltransferases"/>
    <property type="match status" value="1"/>
</dbReference>
<evidence type="ECO:0000256" key="1">
    <source>
        <dbReference type="ARBA" id="ARBA00006594"/>
    </source>
</evidence>
<evidence type="ECO:0000256" key="3">
    <source>
        <dbReference type="ARBA" id="ARBA00022679"/>
    </source>
</evidence>
<reference evidence="6 7" key="1">
    <citation type="submission" date="2021-05" db="EMBL/GenBank/DDBJ databases">
        <title>Direct Submission.</title>
        <authorList>
            <person name="Li K."/>
            <person name="Gao J."/>
        </authorList>
    </citation>
    <scope>NUCLEOTIDE SEQUENCE [LARGE SCALE GENOMIC DNA]</scope>
    <source>
        <strain evidence="6 7">Mg02</strain>
    </source>
</reference>
<dbReference type="EC" id="2.1.1.-" evidence="4"/>
<protein>
    <recommendedName>
        <fullName evidence="4">Methyltransferase</fullName>
        <ecNumber evidence="4">2.1.1.-</ecNumber>
    </recommendedName>
</protein>
<dbReference type="Proteomes" id="UP000676079">
    <property type="component" value="Chromosome"/>
</dbReference>
<dbReference type="InterPro" id="IPR002052">
    <property type="entry name" value="DNA_methylase_N6_adenine_CS"/>
</dbReference>
<name>A0ABX8BG79_9ACTN</name>
<sequence>MQPYYEDPHTQLYVGDCRDVLPALELQADCVIADPPYGETSLAWDRWPDGWLEVAAIVAPALWCFGSMRMFLKHHSEYTAAGWKLAQDVVWEKHNGPGFQTDRFRRVHEIATHWYRGAWGDVHHEVPRIISGEHRRTIRRSEYGPAQYGSRGPSADVRDGTVLARSVLYAKSMQRSAIHPTEKPVKGLLEHLVSYSVPPGGLVVDPFAGSGSTLVAAREMGRQAVGVEASEEYCEAAAKRLSAIDAQPHLPFEVGA</sequence>
<dbReference type="PANTHER" id="PTHR13370">
    <property type="entry name" value="RNA METHYLASE-RELATED"/>
    <property type="match status" value="1"/>
</dbReference>
<dbReference type="PANTHER" id="PTHR13370:SF3">
    <property type="entry name" value="TRNA (GUANINE(10)-N2)-METHYLTRANSFERASE HOMOLOG"/>
    <property type="match status" value="1"/>
</dbReference>
<dbReference type="InterPro" id="IPR002941">
    <property type="entry name" value="DNA_methylase_N4/N6"/>
</dbReference>
<dbReference type="InterPro" id="IPR001091">
    <property type="entry name" value="RM_Methyltransferase"/>
</dbReference>
<dbReference type="InterPro" id="IPR029063">
    <property type="entry name" value="SAM-dependent_MTases_sf"/>
</dbReference>
<dbReference type="PROSITE" id="PS00092">
    <property type="entry name" value="N6_MTASE"/>
    <property type="match status" value="1"/>
</dbReference>
<proteinExistence type="inferred from homology"/>
<dbReference type="Pfam" id="PF01555">
    <property type="entry name" value="N6_N4_Mtase"/>
    <property type="match status" value="1"/>
</dbReference>
<dbReference type="EMBL" id="CP074133">
    <property type="protein sequence ID" value="QUX20354.1"/>
    <property type="molecule type" value="Genomic_DNA"/>
</dbReference>
<keyword evidence="2" id="KW-0489">Methyltransferase</keyword>
<evidence type="ECO:0000313" key="6">
    <source>
        <dbReference type="EMBL" id="QUX20354.1"/>
    </source>
</evidence>
<keyword evidence="7" id="KW-1185">Reference proteome</keyword>
<evidence type="ECO:0000256" key="4">
    <source>
        <dbReference type="RuleBase" id="RU362026"/>
    </source>
</evidence>
<dbReference type="RefSeq" id="WP_220561549.1">
    <property type="nucleotide sequence ID" value="NZ_CP074133.1"/>
</dbReference>
<keyword evidence="3" id="KW-0808">Transferase</keyword>
<organism evidence="6 7">
    <name type="scientific">Nocardiopsis changdeensis</name>
    <dbReference type="NCBI Taxonomy" id="2831969"/>
    <lineage>
        <taxon>Bacteria</taxon>
        <taxon>Bacillati</taxon>
        <taxon>Actinomycetota</taxon>
        <taxon>Actinomycetes</taxon>
        <taxon>Streptosporangiales</taxon>
        <taxon>Nocardiopsidaceae</taxon>
        <taxon>Nocardiopsis</taxon>
    </lineage>
</organism>
<evidence type="ECO:0000259" key="5">
    <source>
        <dbReference type="Pfam" id="PF01555"/>
    </source>
</evidence>
<comment type="similarity">
    <text evidence="1 4">Belongs to the N(4)/N(6)-methyltransferase family.</text>
</comment>
<accession>A0ABX8BG79</accession>